<evidence type="ECO:0000313" key="13">
    <source>
        <dbReference type="Proteomes" id="UP000239898"/>
    </source>
</evidence>
<evidence type="ECO:0000256" key="8">
    <source>
        <dbReference type="ARBA" id="ARBA00042890"/>
    </source>
</evidence>
<evidence type="ECO:0000313" key="12">
    <source>
        <dbReference type="EMBL" id="PPT88424.1"/>
    </source>
</evidence>
<comment type="caution">
    <text evidence="12">The sequence shown here is derived from an EMBL/GenBank/DDBJ whole genome shotgun (WGS) entry which is preliminary data.</text>
</comment>
<dbReference type="SUPFAM" id="SSF55120">
    <property type="entry name" value="Pseudouridine synthase"/>
    <property type="match status" value="1"/>
</dbReference>
<gene>
    <name evidence="12" type="ORF">XthCFBP4691_14495</name>
</gene>
<name>A0A2S6ZCP0_9XANT</name>
<reference evidence="12 13" key="1">
    <citation type="submission" date="2016-08" db="EMBL/GenBank/DDBJ databases">
        <title>Evolution of the type three secretion system and type three effector repertoires in Xanthomonas.</title>
        <authorList>
            <person name="Merda D."/>
            <person name="Briand M."/>
            <person name="Bosis E."/>
            <person name="Rousseau C."/>
            <person name="Portier P."/>
            <person name="Jacques M.-A."/>
            <person name="Fischer-Le Saux M."/>
        </authorList>
    </citation>
    <scope>NUCLEOTIDE SEQUENCE [LARGE SCALE GENOMIC DNA]</scope>
    <source>
        <strain evidence="12 13">CFBP 4691</strain>
    </source>
</reference>
<comment type="catalytic activity">
    <reaction evidence="1">
        <text>uridine(35) in tRNA(Tyr) = pseudouridine(35) in tRNA(Tyr)</text>
        <dbReference type="Rhea" id="RHEA:60556"/>
        <dbReference type="Rhea" id="RHEA-COMP:15607"/>
        <dbReference type="Rhea" id="RHEA-COMP:15608"/>
        <dbReference type="ChEBI" id="CHEBI:65314"/>
        <dbReference type="ChEBI" id="CHEBI:65315"/>
    </reaction>
</comment>
<evidence type="ECO:0000256" key="1">
    <source>
        <dbReference type="ARBA" id="ARBA00036390"/>
    </source>
</evidence>
<evidence type="ECO:0000256" key="5">
    <source>
        <dbReference type="ARBA" id="ARBA00041420"/>
    </source>
</evidence>
<protein>
    <recommendedName>
        <fullName evidence="4">Dual-specificity RNA pseudouridine synthase RluF</fullName>
        <ecNumber evidence="3">5.4.99.21</ecNumber>
    </recommendedName>
    <alternativeName>
        <fullName evidence="6">23S rRNA pseudouridine(2604) synthase</fullName>
    </alternativeName>
    <alternativeName>
        <fullName evidence="8">Ribosomal large subunit pseudouridine synthase F</fullName>
    </alternativeName>
    <alternativeName>
        <fullName evidence="7">rRNA pseudouridylate synthase F</fullName>
    </alternativeName>
    <alternativeName>
        <fullName evidence="9">rRNA-uridine isomerase F</fullName>
    </alternativeName>
    <alternativeName>
        <fullName evidence="5">tRNA(Tyr) pseudouridine(35) synthase</fullName>
    </alternativeName>
</protein>
<dbReference type="PANTHER" id="PTHR47683">
    <property type="entry name" value="PSEUDOURIDINE SYNTHASE FAMILY PROTEIN-RELATED"/>
    <property type="match status" value="1"/>
</dbReference>
<evidence type="ECO:0000256" key="3">
    <source>
        <dbReference type="ARBA" id="ARBA00038922"/>
    </source>
</evidence>
<proteinExistence type="predicted"/>
<dbReference type="CDD" id="cd00165">
    <property type="entry name" value="S4"/>
    <property type="match status" value="1"/>
</dbReference>
<dbReference type="SUPFAM" id="SSF55174">
    <property type="entry name" value="Alpha-L RNA-binding motif"/>
    <property type="match status" value="1"/>
</dbReference>
<dbReference type="PANTHER" id="PTHR47683:SF2">
    <property type="entry name" value="RNA-BINDING S4 DOMAIN-CONTAINING PROTEIN"/>
    <property type="match status" value="1"/>
</dbReference>
<evidence type="ECO:0000256" key="4">
    <source>
        <dbReference type="ARBA" id="ARBA00039989"/>
    </source>
</evidence>
<dbReference type="EMBL" id="MIGX01000079">
    <property type="protein sequence ID" value="PPT88424.1"/>
    <property type="molecule type" value="Genomic_DNA"/>
</dbReference>
<comment type="catalytic activity">
    <reaction evidence="2">
        <text>uridine(2604) in 23S rRNA = pseudouridine(2604) in 23S rRNA</text>
        <dbReference type="Rhea" id="RHEA:38875"/>
        <dbReference type="Rhea" id="RHEA-COMP:10093"/>
        <dbReference type="Rhea" id="RHEA-COMP:10094"/>
        <dbReference type="ChEBI" id="CHEBI:65314"/>
        <dbReference type="ChEBI" id="CHEBI:65315"/>
        <dbReference type="EC" id="5.4.99.21"/>
    </reaction>
</comment>
<dbReference type="Gene3D" id="3.10.290.10">
    <property type="entry name" value="RNA-binding S4 domain"/>
    <property type="match status" value="1"/>
</dbReference>
<evidence type="ECO:0000256" key="2">
    <source>
        <dbReference type="ARBA" id="ARBA00036535"/>
    </source>
</evidence>
<evidence type="ECO:0000256" key="9">
    <source>
        <dbReference type="ARBA" id="ARBA00043147"/>
    </source>
</evidence>
<dbReference type="PROSITE" id="PS50889">
    <property type="entry name" value="S4"/>
    <property type="match status" value="1"/>
</dbReference>
<dbReference type="OrthoDB" id="9807213at2"/>
<evidence type="ECO:0000256" key="6">
    <source>
        <dbReference type="ARBA" id="ARBA00041697"/>
    </source>
</evidence>
<sequence>MSAPIRLDKRVAAMLPCSRSQAQQYIEGGWVSVDGVVVEEPQAAVTTEQVALSADAQLGVAEPVTLLLHKPAGLALDAALALVTPAARSAQDTAAMRVLKRHFLRLGAPLPLEAAASGLLVLSQDRRVLRRLSEDAASIEQEFVVQVRGELRPYGMRRLAHGLAYRQRNLPSCKVSWQNEDRLRFALKHVQPGQLQAMCAEVGLEAIGLRRLRVGRIPLGKLAPGAWRYLPGGERF</sequence>
<dbReference type="AlphaFoldDB" id="A0A2S6ZCP0"/>
<feature type="domain" description="RNA-binding S4" evidence="11">
    <location>
        <begin position="6"/>
        <end position="48"/>
    </location>
</feature>
<dbReference type="RefSeq" id="WP_128421069.1">
    <property type="nucleotide sequence ID" value="NZ_CP049017.1"/>
</dbReference>
<evidence type="ECO:0000259" key="11">
    <source>
        <dbReference type="Pfam" id="PF01479"/>
    </source>
</evidence>
<dbReference type="InterPro" id="IPR020103">
    <property type="entry name" value="PsdUridine_synth_cat_dom_sf"/>
</dbReference>
<dbReference type="Pfam" id="PF01479">
    <property type="entry name" value="S4"/>
    <property type="match status" value="1"/>
</dbReference>
<dbReference type="EC" id="5.4.99.21" evidence="3"/>
<dbReference type="GO" id="GO:0006396">
    <property type="term" value="P:RNA processing"/>
    <property type="evidence" value="ECO:0007669"/>
    <property type="project" value="UniProtKB-ARBA"/>
</dbReference>
<dbReference type="GO" id="GO:0160138">
    <property type="term" value="F:23S rRNA pseudouridine(2604) synthase activity"/>
    <property type="evidence" value="ECO:0007669"/>
    <property type="project" value="UniProtKB-EC"/>
</dbReference>
<dbReference type="InterPro" id="IPR036986">
    <property type="entry name" value="S4_RNA-bd_sf"/>
</dbReference>
<dbReference type="InterPro" id="IPR050343">
    <property type="entry name" value="RsuA_PseudoU_synthase"/>
</dbReference>
<evidence type="ECO:0000256" key="10">
    <source>
        <dbReference type="PROSITE-ProRule" id="PRU00182"/>
    </source>
</evidence>
<keyword evidence="10" id="KW-0694">RNA-binding</keyword>
<dbReference type="GO" id="GO:0003723">
    <property type="term" value="F:RNA binding"/>
    <property type="evidence" value="ECO:0007669"/>
    <property type="project" value="UniProtKB-KW"/>
</dbReference>
<keyword evidence="13" id="KW-1185">Reference proteome</keyword>
<evidence type="ECO:0000256" key="7">
    <source>
        <dbReference type="ARBA" id="ARBA00042843"/>
    </source>
</evidence>
<organism evidence="12 13">
    <name type="scientific">Xanthomonas theicola</name>
    <dbReference type="NCBI Taxonomy" id="56464"/>
    <lineage>
        <taxon>Bacteria</taxon>
        <taxon>Pseudomonadati</taxon>
        <taxon>Pseudomonadota</taxon>
        <taxon>Gammaproteobacteria</taxon>
        <taxon>Lysobacterales</taxon>
        <taxon>Lysobacteraceae</taxon>
        <taxon>Xanthomonas</taxon>
    </lineage>
</organism>
<accession>A0A2S6ZCP0</accession>
<dbReference type="Proteomes" id="UP000239898">
    <property type="component" value="Unassembled WGS sequence"/>
</dbReference>
<dbReference type="CDD" id="cd02555">
    <property type="entry name" value="PSSA_1"/>
    <property type="match status" value="1"/>
</dbReference>
<dbReference type="Gene3D" id="3.30.2350.10">
    <property type="entry name" value="Pseudouridine synthase"/>
    <property type="match status" value="1"/>
</dbReference>
<dbReference type="InterPro" id="IPR002942">
    <property type="entry name" value="S4_RNA-bd"/>
</dbReference>
<dbReference type="GO" id="GO:0001522">
    <property type="term" value="P:pseudouridine synthesis"/>
    <property type="evidence" value="ECO:0007669"/>
    <property type="project" value="InterPro"/>
</dbReference>